<dbReference type="SUPFAM" id="SSF49899">
    <property type="entry name" value="Concanavalin A-like lectins/glucanases"/>
    <property type="match status" value="1"/>
</dbReference>
<dbReference type="EMBL" id="JXKD01000017">
    <property type="protein sequence ID" value="OJG09322.1"/>
    <property type="molecule type" value="Genomic_DNA"/>
</dbReference>
<evidence type="ECO:0000256" key="9">
    <source>
        <dbReference type="RuleBase" id="RU365015"/>
    </source>
</evidence>
<dbReference type="UniPathway" id="UPA00238"/>
<dbReference type="SMART" id="SM00640">
    <property type="entry name" value="Glyco_32"/>
    <property type="match status" value="1"/>
</dbReference>
<evidence type="ECO:0000313" key="13">
    <source>
        <dbReference type="Proteomes" id="UP000182149"/>
    </source>
</evidence>
<dbReference type="GO" id="GO:0005985">
    <property type="term" value="P:sucrose metabolic process"/>
    <property type="evidence" value="ECO:0007669"/>
    <property type="project" value="UniProtKB-UniPathway"/>
</dbReference>
<feature type="domain" description="Glycosyl hydrolase family 32 C-terminal" evidence="11">
    <location>
        <begin position="363"/>
        <end position="502"/>
    </location>
</feature>
<keyword evidence="6 8" id="KW-0326">Glycosidase</keyword>
<comment type="caution">
    <text evidence="12">The sequence shown here is derived from an EMBL/GenBank/DDBJ whole genome shotgun (WGS) entry which is preliminary data.</text>
</comment>
<keyword evidence="9" id="KW-0963">Cytoplasm</keyword>
<evidence type="ECO:0000256" key="2">
    <source>
        <dbReference type="ARBA" id="ARBA00009902"/>
    </source>
</evidence>
<accession>A0A1L8QP80</accession>
<feature type="domain" description="Glycosyl hydrolase family 32 N-terminal" evidence="10">
    <location>
        <begin position="43"/>
        <end position="348"/>
    </location>
</feature>
<organism evidence="12 13">
    <name type="scientific">Enterococcus aquimarinus</name>
    <dbReference type="NCBI Taxonomy" id="328396"/>
    <lineage>
        <taxon>Bacteria</taxon>
        <taxon>Bacillati</taxon>
        <taxon>Bacillota</taxon>
        <taxon>Bacilli</taxon>
        <taxon>Lactobacillales</taxon>
        <taxon>Enterococcaceae</taxon>
        <taxon>Enterococcus</taxon>
    </lineage>
</organism>
<dbReference type="PANTHER" id="PTHR43101">
    <property type="entry name" value="BETA-FRUCTOSIDASE"/>
    <property type="match status" value="1"/>
</dbReference>
<dbReference type="SUPFAM" id="SSF75005">
    <property type="entry name" value="Arabinanase/levansucrase/invertase"/>
    <property type="match status" value="1"/>
</dbReference>
<dbReference type="GO" id="GO:0005737">
    <property type="term" value="C:cytoplasm"/>
    <property type="evidence" value="ECO:0007669"/>
    <property type="project" value="UniProtKB-SubCell"/>
</dbReference>
<evidence type="ECO:0000256" key="6">
    <source>
        <dbReference type="ARBA" id="ARBA00023295"/>
    </source>
</evidence>
<comment type="subcellular location">
    <subcellularLocation>
        <location evidence="9">Cytoplasm</location>
    </subcellularLocation>
</comment>
<dbReference type="EC" id="3.2.1.26" evidence="3 8"/>
<comment type="pathway">
    <text evidence="1 9">Glycan biosynthesis; sucrose metabolism.</text>
</comment>
<dbReference type="PANTHER" id="PTHR43101:SF1">
    <property type="entry name" value="BETA-FRUCTOSIDASE"/>
    <property type="match status" value="1"/>
</dbReference>
<evidence type="ECO:0000259" key="11">
    <source>
        <dbReference type="Pfam" id="PF08244"/>
    </source>
</evidence>
<dbReference type="InterPro" id="IPR013189">
    <property type="entry name" value="Glyco_hydro_32_C"/>
</dbReference>
<dbReference type="AlphaFoldDB" id="A0A1L8QP80"/>
<dbReference type="InterPro" id="IPR051214">
    <property type="entry name" value="GH32_Enzymes"/>
</dbReference>
<evidence type="ECO:0000256" key="3">
    <source>
        <dbReference type="ARBA" id="ARBA00012758"/>
    </source>
</evidence>
<comment type="similarity">
    <text evidence="2 8">Belongs to the glycosyl hydrolase 32 family.</text>
</comment>
<dbReference type="Proteomes" id="UP000182149">
    <property type="component" value="Unassembled WGS sequence"/>
</dbReference>
<dbReference type="InterPro" id="IPR023296">
    <property type="entry name" value="Glyco_hydro_beta-prop_sf"/>
</dbReference>
<dbReference type="InterPro" id="IPR013320">
    <property type="entry name" value="ConA-like_dom_sf"/>
</dbReference>
<comment type="catalytic activity">
    <reaction evidence="8">
        <text>Hydrolysis of terminal non-reducing beta-D-fructofuranoside residues in beta-D-fructofuranosides.</text>
        <dbReference type="EC" id="3.2.1.26"/>
    </reaction>
</comment>
<dbReference type="GO" id="GO:0004564">
    <property type="term" value="F:beta-fructofuranosidase activity"/>
    <property type="evidence" value="ECO:0007669"/>
    <property type="project" value="UniProtKB-EC"/>
</dbReference>
<evidence type="ECO:0000256" key="1">
    <source>
        <dbReference type="ARBA" id="ARBA00004914"/>
    </source>
</evidence>
<evidence type="ECO:0000256" key="4">
    <source>
        <dbReference type="ARBA" id="ARBA00019623"/>
    </source>
</evidence>
<dbReference type="InterPro" id="IPR006232">
    <property type="entry name" value="Suc6P_hydrolase"/>
</dbReference>
<keyword evidence="13" id="KW-1185">Reference proteome</keyword>
<dbReference type="CDD" id="cd08996">
    <property type="entry name" value="GH32_FFase"/>
    <property type="match status" value="1"/>
</dbReference>
<protein>
    <recommendedName>
        <fullName evidence="4 8">Sucrose-6-phosphate hydrolase</fullName>
        <ecNumber evidence="3 8">3.2.1.26</ecNumber>
    </recommendedName>
    <alternativeName>
        <fullName evidence="7 9">Invertase</fullName>
    </alternativeName>
</protein>
<evidence type="ECO:0000256" key="8">
    <source>
        <dbReference type="RuleBase" id="RU362110"/>
    </source>
</evidence>
<dbReference type="InterPro" id="IPR013148">
    <property type="entry name" value="Glyco_hydro_32_N"/>
</dbReference>
<dbReference type="InterPro" id="IPR018053">
    <property type="entry name" value="Glyco_hydro_32_AS"/>
</dbReference>
<dbReference type="Pfam" id="PF00251">
    <property type="entry name" value="Glyco_hydro_32N"/>
    <property type="match status" value="1"/>
</dbReference>
<dbReference type="Gene3D" id="2.60.120.560">
    <property type="entry name" value="Exo-inulinase, domain 1"/>
    <property type="match status" value="1"/>
</dbReference>
<dbReference type="NCBIfam" id="TIGR01322">
    <property type="entry name" value="scrB_fam"/>
    <property type="match status" value="1"/>
</dbReference>
<name>A0A1L8QP80_9ENTE</name>
<dbReference type="Gene3D" id="2.115.10.20">
    <property type="entry name" value="Glycosyl hydrolase domain, family 43"/>
    <property type="match status" value="1"/>
</dbReference>
<reference evidence="12 13" key="1">
    <citation type="submission" date="2014-12" db="EMBL/GenBank/DDBJ databases">
        <title>Draft genome sequences of 29 type strains of Enterococci.</title>
        <authorList>
            <person name="Zhong Z."/>
            <person name="Sun Z."/>
            <person name="Liu W."/>
            <person name="Zhang W."/>
            <person name="Zhang H."/>
        </authorList>
    </citation>
    <scope>NUCLEOTIDE SEQUENCE [LARGE SCALE GENOMIC DNA]</scope>
    <source>
        <strain evidence="12 13">DSM 17690</strain>
    </source>
</reference>
<evidence type="ECO:0000256" key="5">
    <source>
        <dbReference type="ARBA" id="ARBA00022801"/>
    </source>
</evidence>
<dbReference type="PROSITE" id="PS00609">
    <property type="entry name" value="GLYCOSYL_HYDROL_F32"/>
    <property type="match status" value="1"/>
</dbReference>
<keyword evidence="5 8" id="KW-0378">Hydrolase</keyword>
<evidence type="ECO:0000313" key="12">
    <source>
        <dbReference type="EMBL" id="OJG09322.1"/>
    </source>
</evidence>
<dbReference type="InterPro" id="IPR001362">
    <property type="entry name" value="Glyco_hydro_32"/>
</dbReference>
<gene>
    <name evidence="12" type="ORF">RU93_GL000808</name>
</gene>
<evidence type="ECO:0000256" key="7">
    <source>
        <dbReference type="ARBA" id="ARBA00033367"/>
    </source>
</evidence>
<dbReference type="Pfam" id="PF08244">
    <property type="entry name" value="Glyco_hydro_32C"/>
    <property type="match status" value="1"/>
</dbReference>
<dbReference type="STRING" id="328396.RU93_GL000808"/>
<comment type="function">
    <text evidence="9">Enables the bacterium to metabolize sucrose as a sole carbon source.</text>
</comment>
<proteinExistence type="inferred from homology"/>
<sequence length="512" mass="59098">MMIVFNKGVNKMYVEGRMTVERANDYIQENREKVNPRYRPAFHVAPPVGWMNDPNGFIYYQGEYHLFYQFYPYNSQWGPMHWGHAKSKDLIHWEELPVALAPDEWYDKDGCFSGSAIEKDGRLYLMYTGHVVENDVVTQTQCIAVSDDGITFEKLASNPVIGVELLGDEGSIHDCRDPKVIQHDGRYYSVLATKTPDNRGKILLFASDDLIQWSFFSVLLEGTATQGVMWECPDLFHLDGKDVLIMSPIQIQRDAHEYHNTSSTMAWIGEMDWESGTFLVENSHEMDYGMDYYAPQTLLDEQGRRILIAWMQMWERTYPTHELGHNWTGEMCLPRELSINHNRLVQLPVSEIYDYLTDQQVVENIEVIKEPVSFPDVVTENVYLKIVADLSQAQKLTMAFAKKEHQSLFMTYDKETALFSFSRENFGYAITGIEKEQVHTREFPVALIHDQLTIEIFRDTNAIEIFVNGQETSTSTFYEIEASSELVFESQGKALITSFKSAQVNTACERKR</sequence>
<keyword evidence="9" id="KW-0119">Carbohydrate metabolism</keyword>
<evidence type="ECO:0000259" key="10">
    <source>
        <dbReference type="Pfam" id="PF00251"/>
    </source>
</evidence>